<dbReference type="RefSeq" id="WP_265266919.1">
    <property type="nucleotide sequence ID" value="NZ_JAIHOM010000221.1"/>
</dbReference>
<protein>
    <submittedName>
        <fullName evidence="6">NAD(P)/FAD-dependent oxidoreductase</fullName>
    </submittedName>
</protein>
<feature type="domain" description="FAD/NAD(P)-binding" evidence="5">
    <location>
        <begin position="5"/>
        <end position="314"/>
    </location>
</feature>
<keyword evidence="3" id="KW-0274">FAD</keyword>
<dbReference type="PANTHER" id="PTHR43014">
    <property type="entry name" value="MERCURIC REDUCTASE"/>
    <property type="match status" value="1"/>
</dbReference>
<evidence type="ECO:0000259" key="4">
    <source>
        <dbReference type="Pfam" id="PF02852"/>
    </source>
</evidence>
<name>A0ABT3LBS1_9CYAN</name>
<evidence type="ECO:0000313" key="6">
    <source>
        <dbReference type="EMBL" id="MCW6038971.1"/>
    </source>
</evidence>
<dbReference type="SUPFAM" id="SSF55424">
    <property type="entry name" value="FAD/NAD-linked reductases, dimerisation (C-terminal) domain"/>
    <property type="match status" value="1"/>
</dbReference>
<keyword evidence="7" id="KW-1185">Reference proteome</keyword>
<dbReference type="Gene3D" id="3.50.50.60">
    <property type="entry name" value="FAD/NAD(P)-binding domain"/>
    <property type="match status" value="2"/>
</dbReference>
<dbReference type="InterPro" id="IPR036188">
    <property type="entry name" value="FAD/NAD-bd_sf"/>
</dbReference>
<accession>A0ABT3LBS1</accession>
<dbReference type="PRINTS" id="PR00368">
    <property type="entry name" value="FADPNR"/>
</dbReference>
<evidence type="ECO:0000313" key="7">
    <source>
        <dbReference type="Proteomes" id="UP001526426"/>
    </source>
</evidence>
<evidence type="ECO:0000256" key="3">
    <source>
        <dbReference type="ARBA" id="ARBA00022827"/>
    </source>
</evidence>
<dbReference type="PRINTS" id="PR00411">
    <property type="entry name" value="PNDRDTASEI"/>
</dbReference>
<comment type="cofactor">
    <cofactor evidence="1">
        <name>FAD</name>
        <dbReference type="ChEBI" id="CHEBI:57692"/>
    </cofactor>
</comment>
<comment type="caution">
    <text evidence="6">The sequence shown here is derived from an EMBL/GenBank/DDBJ whole genome shotgun (WGS) entry which is preliminary data.</text>
</comment>
<keyword evidence="2" id="KW-0285">Flavoprotein</keyword>
<feature type="domain" description="Pyridine nucleotide-disulphide oxidoreductase dimerisation" evidence="4">
    <location>
        <begin position="343"/>
        <end position="422"/>
    </location>
</feature>
<sequence>MAVDYDLVILGGSVEGRYAAALAAQRRVRVALIEPQPQLNPLPLALQTLGYWAQFIQQGQEVSAAHLLTPAQTLNLPQVLAWGQAVEQSHAPHLSPPALSALGVDYLVGGAEFFPIPQPAVIVNRRTLRSRRYLLALPSTPQTPPPDLENPDSTPYLTPETLWSSDLPPHLLIVGGTPLALSLAQGLQRLGKQITLVLPDRLLPREDREISQHLHGQLAALGVEIIPQSPVSQLRHIPPKKWLQAGNKALCADEIIWATGYTPQTADLHLESVGITPTNRGILVNRKLQTSHPHIYAIGNSLGGYPSAQIGQYEATIAVKNALFFPYHSVNYTTVPYELNLYPPLVRIGLTEEQARANYGEDLVILRPSFHQNVAPLIANQTRGFHKIILQPNGQILGAHFLSFSGGEMIEALRLAMEQQIPFGQLKEYSPIFRTC</sequence>
<dbReference type="InterPro" id="IPR016156">
    <property type="entry name" value="FAD/NAD-linked_Rdtase_dimer_sf"/>
</dbReference>
<dbReference type="InterPro" id="IPR004099">
    <property type="entry name" value="Pyr_nucl-diS_OxRdtase_dimer"/>
</dbReference>
<reference evidence="6 7" key="1">
    <citation type="submission" date="2021-08" db="EMBL/GenBank/DDBJ databases">
        <title>Draft genome sequence of Spirulina subsalsa with high tolerance to salinity and hype-accumulation of phycocyanin.</title>
        <authorList>
            <person name="Pei H."/>
            <person name="Jiang L."/>
        </authorList>
    </citation>
    <scope>NUCLEOTIDE SEQUENCE [LARGE SCALE GENOMIC DNA]</scope>
    <source>
        <strain evidence="6 7">FACHB-351</strain>
    </source>
</reference>
<dbReference type="Proteomes" id="UP001526426">
    <property type="component" value="Unassembled WGS sequence"/>
</dbReference>
<dbReference type="InterPro" id="IPR023753">
    <property type="entry name" value="FAD/NAD-binding_dom"/>
</dbReference>
<organism evidence="6 7">
    <name type="scientific">Spirulina subsalsa FACHB-351</name>
    <dbReference type="NCBI Taxonomy" id="234711"/>
    <lineage>
        <taxon>Bacteria</taxon>
        <taxon>Bacillati</taxon>
        <taxon>Cyanobacteriota</taxon>
        <taxon>Cyanophyceae</taxon>
        <taxon>Spirulinales</taxon>
        <taxon>Spirulinaceae</taxon>
        <taxon>Spirulina</taxon>
    </lineage>
</organism>
<dbReference type="Gene3D" id="3.30.390.30">
    <property type="match status" value="1"/>
</dbReference>
<dbReference type="EMBL" id="JAIHOM010000221">
    <property type="protein sequence ID" value="MCW6038971.1"/>
    <property type="molecule type" value="Genomic_DNA"/>
</dbReference>
<evidence type="ECO:0000256" key="1">
    <source>
        <dbReference type="ARBA" id="ARBA00001974"/>
    </source>
</evidence>
<dbReference type="Pfam" id="PF02852">
    <property type="entry name" value="Pyr_redox_dim"/>
    <property type="match status" value="1"/>
</dbReference>
<gene>
    <name evidence="6" type="ORF">K4A83_22345</name>
</gene>
<dbReference type="Pfam" id="PF07992">
    <property type="entry name" value="Pyr_redox_2"/>
    <property type="match status" value="1"/>
</dbReference>
<evidence type="ECO:0000256" key="2">
    <source>
        <dbReference type="ARBA" id="ARBA00022630"/>
    </source>
</evidence>
<dbReference type="SUPFAM" id="SSF51905">
    <property type="entry name" value="FAD/NAD(P)-binding domain"/>
    <property type="match status" value="1"/>
</dbReference>
<proteinExistence type="predicted"/>
<evidence type="ECO:0000259" key="5">
    <source>
        <dbReference type="Pfam" id="PF07992"/>
    </source>
</evidence>